<accession>A0A077NU55</accession>
<keyword evidence="1" id="KW-1133">Transmembrane helix</keyword>
<dbReference type="EMBL" id="CBSX010000111">
    <property type="protein sequence ID" value="CDH05702.1"/>
    <property type="molecule type" value="Genomic_DNA"/>
</dbReference>
<evidence type="ECO:0000256" key="1">
    <source>
        <dbReference type="SAM" id="Phobius"/>
    </source>
</evidence>
<gene>
    <name evidence="2" type="ORF">XBO1_1990009</name>
</gene>
<feature type="transmembrane region" description="Helical" evidence="1">
    <location>
        <begin position="12"/>
        <end position="32"/>
    </location>
</feature>
<sequence>MGVKLSINLYPFELLDAIVINNYTVWSVFFMVKTISQKAARESLGSPEFFEGGVYVTKNGVSELFVQTANERDAELEERVLERQVHALLKLTMMAKQDVVHERTMTPDEALKKLRASRK</sequence>
<organism evidence="2 3">
    <name type="scientific">Xenorhabdus bovienii str. oregonense</name>
    <dbReference type="NCBI Taxonomy" id="1398202"/>
    <lineage>
        <taxon>Bacteria</taxon>
        <taxon>Pseudomonadati</taxon>
        <taxon>Pseudomonadota</taxon>
        <taxon>Gammaproteobacteria</taxon>
        <taxon>Enterobacterales</taxon>
        <taxon>Morganellaceae</taxon>
        <taxon>Xenorhabdus</taxon>
    </lineage>
</organism>
<name>A0A077NU55_XENBV</name>
<proteinExistence type="predicted"/>
<protein>
    <submittedName>
        <fullName evidence="2">Uncharacterized protein</fullName>
    </submittedName>
</protein>
<dbReference type="AlphaFoldDB" id="A0A077NU55"/>
<keyword evidence="1" id="KW-0812">Transmembrane</keyword>
<evidence type="ECO:0000313" key="3">
    <source>
        <dbReference type="Proteomes" id="UP000028483"/>
    </source>
</evidence>
<dbReference type="HOGENOM" id="CLU_166945_0_0_6"/>
<keyword evidence="1" id="KW-0472">Membrane</keyword>
<evidence type="ECO:0000313" key="2">
    <source>
        <dbReference type="EMBL" id="CDH05702.1"/>
    </source>
</evidence>
<reference evidence="2" key="1">
    <citation type="submission" date="2013-07" db="EMBL/GenBank/DDBJ databases">
        <title>Sub-species coevolution in mutualistic symbiosis.</title>
        <authorList>
            <person name="Murfin K."/>
            <person name="Klassen J."/>
            <person name="Lee M."/>
            <person name="Forst S."/>
            <person name="Stock P."/>
            <person name="Goodrich-Blair H."/>
        </authorList>
    </citation>
    <scope>NUCLEOTIDE SEQUENCE [LARGE SCALE GENOMIC DNA]</scope>
    <source>
        <strain evidence="2">Oregonense</strain>
    </source>
</reference>
<dbReference type="Proteomes" id="UP000028483">
    <property type="component" value="Unassembled WGS sequence"/>
</dbReference>
<comment type="caution">
    <text evidence="2">The sequence shown here is derived from an EMBL/GenBank/DDBJ whole genome shotgun (WGS) entry which is preliminary data.</text>
</comment>